<feature type="compositionally biased region" description="Polar residues" evidence="1">
    <location>
        <begin position="8"/>
        <end position="21"/>
    </location>
</feature>
<gene>
    <name evidence="2" type="ORF">CVLEPA_LOCUS19869</name>
</gene>
<sequence length="672" mass="73759">MSQEEESSQFTHNSSLGSIEQPQHREASENLPEELSHRVAGRLDDLHLQHEGGELDARNEDVEDQQTALALASQGVGQIIREAASSGAIASVSIGSINVQLTQETQFLDNRRHMNIESGRDIIAPGGEVYGNVGQSEESSVRRPHVPDQPESSNNPMQEPSQNIPQQPVAQSTTVQGNSSTFSNVPEQPGPSNTAAMRGVAQSEVPQQQGQGGFVEVVTQSEIKAFGFTVKGIPAIFLGGGFTVALIIAARDPNTRAELVKAFVPLAAGAAASCVVTKISQGSVLVEVVTKGAEAESNLLKSYSSGKILDGLKSYLWRDVDDDVKAKLKVDLITCKVIRASEEDFDAIRKEELSLKGHFFPKDATEIILSSSPVLQDQSKVVTELSASDTKTLLVEEEKDKLVVKVVERQTGDDLKSEEMKISLAEAEADIPSKSLSSLIMTPYLLTRHKESQKLSSSYDRFEMTRHSIASDTKALLVEEEKDKLVKVVERQTGDDLKSEEMKISLAEAEADIPLKSSLSLIMPSTKLTRHKESQKLSSSYDRFEMPSYSIASDEVLQWELNCFAVVENIKFCSLHDPSRYISLLAEIFKRNNDDLMGKAVQLFPRSLNLSKVEFSWNTTDAFCEVLRKQSEEIRSLKLCSCFNPEDIGRIISAIIEMPGKVGVVVSKCCFH</sequence>
<reference evidence="2 3" key="1">
    <citation type="submission" date="2024-02" db="EMBL/GenBank/DDBJ databases">
        <authorList>
            <person name="Daric V."/>
            <person name="Darras S."/>
        </authorList>
    </citation>
    <scope>NUCLEOTIDE SEQUENCE [LARGE SCALE GENOMIC DNA]</scope>
</reference>
<proteinExistence type="predicted"/>
<keyword evidence="3" id="KW-1185">Reference proteome</keyword>
<feature type="region of interest" description="Disordered" evidence="1">
    <location>
        <begin position="1"/>
        <end position="44"/>
    </location>
</feature>
<feature type="region of interest" description="Disordered" evidence="1">
    <location>
        <begin position="122"/>
        <end position="211"/>
    </location>
</feature>
<evidence type="ECO:0000313" key="3">
    <source>
        <dbReference type="Proteomes" id="UP001642483"/>
    </source>
</evidence>
<dbReference type="Proteomes" id="UP001642483">
    <property type="component" value="Unassembled WGS sequence"/>
</dbReference>
<feature type="compositionally biased region" description="Polar residues" evidence="1">
    <location>
        <begin position="150"/>
        <end position="195"/>
    </location>
</feature>
<dbReference type="EMBL" id="CAWYQH010000106">
    <property type="protein sequence ID" value="CAK8687810.1"/>
    <property type="molecule type" value="Genomic_DNA"/>
</dbReference>
<feature type="compositionally biased region" description="Basic and acidic residues" evidence="1">
    <location>
        <begin position="139"/>
        <end position="148"/>
    </location>
</feature>
<evidence type="ECO:0000256" key="1">
    <source>
        <dbReference type="SAM" id="MobiDB-lite"/>
    </source>
</evidence>
<comment type="caution">
    <text evidence="2">The sequence shown here is derived from an EMBL/GenBank/DDBJ whole genome shotgun (WGS) entry which is preliminary data.</text>
</comment>
<evidence type="ECO:0000313" key="2">
    <source>
        <dbReference type="EMBL" id="CAK8687810.1"/>
    </source>
</evidence>
<organism evidence="2 3">
    <name type="scientific">Clavelina lepadiformis</name>
    <name type="common">Light-bulb sea squirt</name>
    <name type="synonym">Ascidia lepadiformis</name>
    <dbReference type="NCBI Taxonomy" id="159417"/>
    <lineage>
        <taxon>Eukaryota</taxon>
        <taxon>Metazoa</taxon>
        <taxon>Chordata</taxon>
        <taxon>Tunicata</taxon>
        <taxon>Ascidiacea</taxon>
        <taxon>Aplousobranchia</taxon>
        <taxon>Clavelinidae</taxon>
        <taxon>Clavelina</taxon>
    </lineage>
</organism>
<feature type="compositionally biased region" description="Basic and acidic residues" evidence="1">
    <location>
        <begin position="22"/>
        <end position="44"/>
    </location>
</feature>
<protein>
    <submittedName>
        <fullName evidence="2">Uncharacterized protein</fullName>
    </submittedName>
</protein>
<name>A0ABP0GCD4_CLALP</name>
<accession>A0ABP0GCD4</accession>